<feature type="region of interest" description="Disordered" evidence="1">
    <location>
        <begin position="80"/>
        <end position="102"/>
    </location>
</feature>
<name>A0A8S9FH82_BRACR</name>
<dbReference type="AlphaFoldDB" id="A0A8S9FH82"/>
<reference evidence="2" key="1">
    <citation type="submission" date="2019-12" db="EMBL/GenBank/DDBJ databases">
        <title>Genome sequencing and annotation of Brassica cretica.</title>
        <authorList>
            <person name="Studholme D.J."/>
            <person name="Sarris P.F."/>
        </authorList>
    </citation>
    <scope>NUCLEOTIDE SEQUENCE</scope>
    <source>
        <strain evidence="2">PFS-102/07</strain>
        <tissue evidence="2">Leaf</tissue>
    </source>
</reference>
<accession>A0A8S9FH82</accession>
<sequence length="102" mass="10605">MSIAMRAESGFYSVSLRVQANAEGSPLHGSISRVPHFTDQFPGFPASLINPWVRSGSGPASPGRVCPEPEGPIPAFVTWKSSSPPAGIEPGSMTIGPQGSNQ</sequence>
<organism evidence="2">
    <name type="scientific">Brassica cretica</name>
    <name type="common">Mustard</name>
    <dbReference type="NCBI Taxonomy" id="69181"/>
    <lineage>
        <taxon>Eukaryota</taxon>
        <taxon>Viridiplantae</taxon>
        <taxon>Streptophyta</taxon>
        <taxon>Embryophyta</taxon>
        <taxon>Tracheophyta</taxon>
        <taxon>Spermatophyta</taxon>
        <taxon>Magnoliopsida</taxon>
        <taxon>eudicotyledons</taxon>
        <taxon>Gunneridae</taxon>
        <taxon>Pentapetalae</taxon>
        <taxon>rosids</taxon>
        <taxon>malvids</taxon>
        <taxon>Brassicales</taxon>
        <taxon>Brassicaceae</taxon>
        <taxon>Brassiceae</taxon>
        <taxon>Brassica</taxon>
    </lineage>
</organism>
<evidence type="ECO:0000256" key="1">
    <source>
        <dbReference type="SAM" id="MobiDB-lite"/>
    </source>
</evidence>
<proteinExistence type="predicted"/>
<evidence type="ECO:0000313" key="2">
    <source>
        <dbReference type="EMBL" id="KAF2531777.1"/>
    </source>
</evidence>
<comment type="caution">
    <text evidence="2">The sequence shown here is derived from an EMBL/GenBank/DDBJ whole genome shotgun (WGS) entry which is preliminary data.</text>
</comment>
<gene>
    <name evidence="2" type="ORF">F2Q70_00031080</name>
</gene>
<protein>
    <submittedName>
        <fullName evidence="2">Uncharacterized protein</fullName>
    </submittedName>
</protein>
<dbReference type="EMBL" id="QGKY02002305">
    <property type="protein sequence ID" value="KAF2531777.1"/>
    <property type="molecule type" value="Genomic_DNA"/>
</dbReference>